<evidence type="ECO:0000259" key="5">
    <source>
        <dbReference type="PROSITE" id="PS50043"/>
    </source>
</evidence>
<dbReference type="Gene3D" id="1.10.10.10">
    <property type="entry name" value="Winged helix-like DNA-binding domain superfamily/Winged helix DNA-binding domain"/>
    <property type="match status" value="1"/>
</dbReference>
<organism evidence="6 7">
    <name type="scientific">Streptomyces yokosukanensis</name>
    <dbReference type="NCBI Taxonomy" id="67386"/>
    <lineage>
        <taxon>Bacteria</taxon>
        <taxon>Bacillati</taxon>
        <taxon>Actinomycetota</taxon>
        <taxon>Actinomycetes</taxon>
        <taxon>Kitasatosporales</taxon>
        <taxon>Streptomycetaceae</taxon>
        <taxon>Streptomyces</taxon>
    </lineage>
</organism>
<keyword evidence="7" id="KW-1185">Reference proteome</keyword>
<evidence type="ECO:0000313" key="6">
    <source>
        <dbReference type="EMBL" id="KUN04840.1"/>
    </source>
</evidence>
<dbReference type="EMBL" id="LMWN01000024">
    <property type="protein sequence ID" value="KUN04840.1"/>
    <property type="molecule type" value="Genomic_DNA"/>
</dbReference>
<dbReference type="InterPro" id="IPR036388">
    <property type="entry name" value="WH-like_DNA-bd_sf"/>
</dbReference>
<dbReference type="SMART" id="SM00421">
    <property type="entry name" value="HTH_LUXR"/>
    <property type="match status" value="1"/>
</dbReference>
<keyword evidence="1" id="KW-0805">Transcription regulation</keyword>
<dbReference type="SUPFAM" id="SSF52540">
    <property type="entry name" value="P-loop containing nucleoside triphosphate hydrolases"/>
    <property type="match status" value="1"/>
</dbReference>
<dbReference type="GO" id="GO:0006355">
    <property type="term" value="P:regulation of DNA-templated transcription"/>
    <property type="evidence" value="ECO:0007669"/>
    <property type="project" value="InterPro"/>
</dbReference>
<feature type="region of interest" description="Disordered" evidence="4">
    <location>
        <begin position="543"/>
        <end position="564"/>
    </location>
</feature>
<dbReference type="InterPro" id="IPR000792">
    <property type="entry name" value="Tscrpt_reg_LuxR_C"/>
</dbReference>
<dbReference type="CDD" id="cd00009">
    <property type="entry name" value="AAA"/>
    <property type="match status" value="1"/>
</dbReference>
<keyword evidence="3" id="KW-0804">Transcription</keyword>
<dbReference type="PANTHER" id="PTHR43214">
    <property type="entry name" value="TWO-COMPONENT RESPONSE REGULATOR"/>
    <property type="match status" value="1"/>
</dbReference>
<protein>
    <recommendedName>
        <fullName evidence="5">HTH luxR-type domain-containing protein</fullName>
    </recommendedName>
</protein>
<evidence type="ECO:0000313" key="7">
    <source>
        <dbReference type="Proteomes" id="UP000053127"/>
    </source>
</evidence>
<evidence type="ECO:0000256" key="3">
    <source>
        <dbReference type="ARBA" id="ARBA00023163"/>
    </source>
</evidence>
<dbReference type="PROSITE" id="PS50043">
    <property type="entry name" value="HTH_LUXR_2"/>
    <property type="match status" value="1"/>
</dbReference>
<dbReference type="Pfam" id="PF13401">
    <property type="entry name" value="AAA_22"/>
    <property type="match status" value="1"/>
</dbReference>
<dbReference type="Proteomes" id="UP000053127">
    <property type="component" value="Unassembled WGS sequence"/>
</dbReference>
<gene>
    <name evidence="6" type="ORF">AQI95_18310</name>
</gene>
<evidence type="ECO:0000256" key="2">
    <source>
        <dbReference type="ARBA" id="ARBA00023125"/>
    </source>
</evidence>
<dbReference type="InterPro" id="IPR003593">
    <property type="entry name" value="AAA+_ATPase"/>
</dbReference>
<dbReference type="PRINTS" id="PR00038">
    <property type="entry name" value="HTHLUXR"/>
</dbReference>
<dbReference type="GO" id="GO:0003677">
    <property type="term" value="F:DNA binding"/>
    <property type="evidence" value="ECO:0007669"/>
    <property type="project" value="UniProtKB-KW"/>
</dbReference>
<name>A0A101P4P1_9ACTN</name>
<keyword evidence="2" id="KW-0238">DNA-binding</keyword>
<dbReference type="CDD" id="cd06170">
    <property type="entry name" value="LuxR_C_like"/>
    <property type="match status" value="1"/>
</dbReference>
<sequence>MEQRQALGAVLTKGGTAIVGPVGVGKTALLCAVAGRLDAARFDVVWTVATRASRQVPFGAFHGLLGGARDRLDETRAYGALHTELARRSGRRTPVLVIDDVHHLDDRCAALALGLAAEGRAKLMVAARGEPGAAMSDAVVALWKDGYLERLDVAQLGLAGTARLLHALVEGEVARGTVDLLHRWTGGNPLLLTQLVRHARASGRLGADGGLWWWRGPRTVPPGLAEVFDHELDGLTSGEQDALAAIALGEPLALPSVEAVACDAVEALEERGLVRTTDGGGGQILVRLASPLLAAAVHRKLPRLRRRRIAAALLAADTCPAPDPVVRARWQLEADGPVDTALLIRAAEAARGHDPELACRLARRALPGSSAAAVVLARALVESGDGAQARQVLERAGAEAATVSARLRAGIALAAHVCWVERDPAAAAADLAALGSRASSPAARGAVEGVRALVLLGGGRTSAALEAAERVLRTTVRGPGVAPARLARSVGLVLSGRTRNAVALAEATAADVDSPGELRELALALGCYAQVWGGGAGPALGEAGGGGADPVPGQGRDGAAAPGSGRLGVGGASPFLGVPSASHPASAFLDGLRYWALGDQQEAVARLREAVLRHSGGTRLLRTEATCRLAVCLAEAGRGEDAERALAACPPDAVGLVPGQEQWARAAVAAARGDVPAATAGLRAAAGTARREGCWAVAAECLTYAAWLAPAGPPTDLLDQLALAAGHIDAPRLLAGARAAFALARGSGTELLEHAVRLDGLGMRAPAWRLAERAVVVLRAHGRRHGDAVVLATRLRGGQGASAPPVRLDVLTARELEIASLAAAGLADRAISDRLDVSVRTVESHLARVYRKLGVRSRRDLPSVLRA</sequence>
<evidence type="ECO:0000256" key="4">
    <source>
        <dbReference type="SAM" id="MobiDB-lite"/>
    </source>
</evidence>
<proteinExistence type="predicted"/>
<dbReference type="SMART" id="SM00382">
    <property type="entry name" value="AAA"/>
    <property type="match status" value="1"/>
</dbReference>
<feature type="domain" description="HTH luxR-type" evidence="5">
    <location>
        <begin position="804"/>
        <end position="867"/>
    </location>
</feature>
<dbReference type="InterPro" id="IPR027417">
    <property type="entry name" value="P-loop_NTPase"/>
</dbReference>
<accession>A0A101P4P1</accession>
<dbReference type="Pfam" id="PF00196">
    <property type="entry name" value="GerE"/>
    <property type="match status" value="1"/>
</dbReference>
<dbReference type="InterPro" id="IPR049945">
    <property type="entry name" value="AAA_22"/>
</dbReference>
<dbReference type="AlphaFoldDB" id="A0A101P4P1"/>
<dbReference type="InterPro" id="IPR016032">
    <property type="entry name" value="Sig_transdc_resp-reg_C-effctor"/>
</dbReference>
<evidence type="ECO:0000256" key="1">
    <source>
        <dbReference type="ARBA" id="ARBA00023015"/>
    </source>
</evidence>
<dbReference type="GO" id="GO:0016887">
    <property type="term" value="F:ATP hydrolysis activity"/>
    <property type="evidence" value="ECO:0007669"/>
    <property type="project" value="InterPro"/>
</dbReference>
<dbReference type="STRING" id="67386.AQI95_18310"/>
<dbReference type="InterPro" id="IPR039420">
    <property type="entry name" value="WalR-like"/>
</dbReference>
<dbReference type="Gene3D" id="3.40.50.300">
    <property type="entry name" value="P-loop containing nucleotide triphosphate hydrolases"/>
    <property type="match status" value="1"/>
</dbReference>
<dbReference type="SUPFAM" id="SSF46894">
    <property type="entry name" value="C-terminal effector domain of the bipartite response regulators"/>
    <property type="match status" value="1"/>
</dbReference>
<comment type="caution">
    <text evidence="6">The sequence shown here is derived from an EMBL/GenBank/DDBJ whole genome shotgun (WGS) entry which is preliminary data.</text>
</comment>
<reference evidence="6 7" key="1">
    <citation type="submission" date="2015-10" db="EMBL/GenBank/DDBJ databases">
        <title>Draft genome sequence of Streptomyces yokosukanensis DSM 40224, type strain for the species Streptomyces yokosukanensis.</title>
        <authorList>
            <person name="Ruckert C."/>
            <person name="Winkler A."/>
            <person name="Kalinowski J."/>
            <person name="Kampfer P."/>
            <person name="Glaeser S."/>
        </authorList>
    </citation>
    <scope>NUCLEOTIDE SEQUENCE [LARGE SCALE GENOMIC DNA]</scope>
    <source>
        <strain evidence="6 7">DSM 40224</strain>
    </source>
</reference>
<dbReference type="PANTHER" id="PTHR43214:SF24">
    <property type="entry name" value="TRANSCRIPTIONAL REGULATORY PROTEIN NARL-RELATED"/>
    <property type="match status" value="1"/>
</dbReference>